<dbReference type="Proteomes" id="UP000247978">
    <property type="component" value="Unassembled WGS sequence"/>
</dbReference>
<feature type="transmembrane region" description="Helical" evidence="5">
    <location>
        <begin position="35"/>
        <end position="54"/>
    </location>
</feature>
<proteinExistence type="predicted"/>
<dbReference type="Pfam" id="PF04893">
    <property type="entry name" value="Yip1"/>
    <property type="match status" value="1"/>
</dbReference>
<dbReference type="EMBL" id="QJJQ01000004">
    <property type="protein sequence ID" value="PXW87962.1"/>
    <property type="molecule type" value="Genomic_DNA"/>
</dbReference>
<evidence type="ECO:0000313" key="7">
    <source>
        <dbReference type="EMBL" id="PXW87962.1"/>
    </source>
</evidence>
<keyword evidence="3 5" id="KW-1133">Transmembrane helix</keyword>
<protein>
    <submittedName>
        <fullName evidence="7">Yip1-like protein</fullName>
    </submittedName>
</protein>
<feature type="transmembrane region" description="Helical" evidence="5">
    <location>
        <begin position="199"/>
        <end position="219"/>
    </location>
</feature>
<evidence type="ECO:0000259" key="6">
    <source>
        <dbReference type="Pfam" id="PF04893"/>
    </source>
</evidence>
<keyword evidence="4 5" id="KW-0472">Membrane</keyword>
<accession>A0A2V3W1L1</accession>
<evidence type="ECO:0000256" key="5">
    <source>
        <dbReference type="SAM" id="Phobius"/>
    </source>
</evidence>
<reference evidence="7 8" key="1">
    <citation type="submission" date="2018-05" db="EMBL/GenBank/DDBJ databases">
        <title>Genomic Encyclopedia of Type Strains, Phase IV (KMG-IV): sequencing the most valuable type-strain genomes for metagenomic binning, comparative biology and taxonomic classification.</title>
        <authorList>
            <person name="Goeker M."/>
        </authorList>
    </citation>
    <scope>NUCLEOTIDE SEQUENCE [LARGE SCALE GENOMIC DNA]</scope>
    <source>
        <strain evidence="7 8">DSM 28556</strain>
    </source>
</reference>
<dbReference type="AlphaFoldDB" id="A0A2V3W1L1"/>
<feature type="transmembrane region" description="Helical" evidence="5">
    <location>
        <begin position="164"/>
        <end position="187"/>
    </location>
</feature>
<name>A0A2V3W1L1_9BACI</name>
<keyword evidence="2 5" id="KW-0812">Transmembrane</keyword>
<evidence type="ECO:0000256" key="3">
    <source>
        <dbReference type="ARBA" id="ARBA00022989"/>
    </source>
</evidence>
<gene>
    <name evidence="7" type="ORF">DFR56_104112</name>
</gene>
<feature type="transmembrane region" description="Helical" evidence="5">
    <location>
        <begin position="125"/>
        <end position="144"/>
    </location>
</feature>
<evidence type="ECO:0000256" key="4">
    <source>
        <dbReference type="ARBA" id="ARBA00023136"/>
    </source>
</evidence>
<dbReference type="InterPro" id="IPR006977">
    <property type="entry name" value="Yip1_dom"/>
</dbReference>
<sequence length="225" mass="24588">MTNEMEQTVKEKPSIFGMIMSPGEQFNRIRENPKIFVALLIVTALSIIGSTLMVTGFDPTTDPNLAGMSEDELMFVTMGAQIVLILTGLLSPVITVLVLSVIHIIVAKMTQSTVSFKQLFSMNSYIYMISALSFLLNGLVTLFVGGNNEIYFTSINSIIGAEGAFGAFLNYIEIFTIWKIIITALGLQIVARFSKTLSWSIVIVIFVIMVIFSMVTSGLSSMVGV</sequence>
<dbReference type="GO" id="GO:0016020">
    <property type="term" value="C:membrane"/>
    <property type="evidence" value="ECO:0007669"/>
    <property type="project" value="UniProtKB-SubCell"/>
</dbReference>
<evidence type="ECO:0000256" key="2">
    <source>
        <dbReference type="ARBA" id="ARBA00022692"/>
    </source>
</evidence>
<comment type="subcellular location">
    <subcellularLocation>
        <location evidence="1">Membrane</location>
        <topology evidence="1">Multi-pass membrane protein</topology>
    </subcellularLocation>
</comment>
<evidence type="ECO:0000313" key="8">
    <source>
        <dbReference type="Proteomes" id="UP000247978"/>
    </source>
</evidence>
<evidence type="ECO:0000256" key="1">
    <source>
        <dbReference type="ARBA" id="ARBA00004141"/>
    </source>
</evidence>
<feature type="transmembrane region" description="Helical" evidence="5">
    <location>
        <begin position="74"/>
        <end position="105"/>
    </location>
</feature>
<keyword evidence="8" id="KW-1185">Reference proteome</keyword>
<dbReference type="RefSeq" id="WP_110394788.1">
    <property type="nucleotide sequence ID" value="NZ_JBHUHB010000001.1"/>
</dbReference>
<feature type="domain" description="Yip1" evidence="6">
    <location>
        <begin position="16"/>
        <end position="215"/>
    </location>
</feature>
<organism evidence="7 8">
    <name type="scientific">Pseudogracilibacillus auburnensis</name>
    <dbReference type="NCBI Taxonomy" id="1494959"/>
    <lineage>
        <taxon>Bacteria</taxon>
        <taxon>Bacillati</taxon>
        <taxon>Bacillota</taxon>
        <taxon>Bacilli</taxon>
        <taxon>Bacillales</taxon>
        <taxon>Bacillaceae</taxon>
        <taxon>Pseudogracilibacillus</taxon>
    </lineage>
</organism>
<dbReference type="OrthoDB" id="2940219at2"/>
<comment type="caution">
    <text evidence="7">The sequence shown here is derived from an EMBL/GenBank/DDBJ whole genome shotgun (WGS) entry which is preliminary data.</text>
</comment>